<dbReference type="AlphaFoldDB" id="A0A1I2IPH4"/>
<dbReference type="Proteomes" id="UP000183410">
    <property type="component" value="Unassembled WGS sequence"/>
</dbReference>
<keyword evidence="8" id="KW-1185">Reference proteome</keyword>
<evidence type="ECO:0000256" key="3">
    <source>
        <dbReference type="ARBA" id="ARBA00022741"/>
    </source>
</evidence>
<keyword evidence="2" id="KW-0813">Transport</keyword>
<dbReference type="SMART" id="SM00382">
    <property type="entry name" value="AAA"/>
    <property type="match status" value="1"/>
</dbReference>
<dbReference type="GO" id="GO:0016887">
    <property type="term" value="F:ATP hydrolysis activity"/>
    <property type="evidence" value="ECO:0007669"/>
    <property type="project" value="InterPro"/>
</dbReference>
<dbReference type="InterPro" id="IPR003593">
    <property type="entry name" value="AAA+_ATPase"/>
</dbReference>
<name>A0A1I2IPH4_9BACL</name>
<reference evidence="8" key="1">
    <citation type="submission" date="2016-10" db="EMBL/GenBank/DDBJ databases">
        <authorList>
            <person name="Varghese N."/>
            <person name="Submissions S."/>
        </authorList>
    </citation>
    <scope>NUCLEOTIDE SEQUENCE [LARGE SCALE GENOMIC DNA]</scope>
    <source>
        <strain evidence="8">CGMCC 1.10223</strain>
    </source>
</reference>
<sequence>MLAVRQLEAGYGESIILRDVSLKVEPGEVVCLLGRNGVGKTTLMKSIMGLLKARHGTVAYKGVDLTKRAPGRRAKSGMGYVPQGREIFGQLTVYENILIGLEAAPREGRGRGQANMIPPDAIAKFPVLPEMYARRGGDLSGGQQQQLAFARALASQPSLLLLDEPCEGIQPSIVDDIREVIRSIKADGRTAILLVEQSLDFVKSVGDYFYILEKGAVAWEGTLTQLNDDVIKKYLTV</sequence>
<protein>
    <submittedName>
        <fullName evidence="7">Urea transport system ATP-binding protein</fullName>
    </submittedName>
</protein>
<dbReference type="InterPro" id="IPR017780">
    <property type="entry name" value="ABC_transptr_urea_ATP-bd_UrtE"/>
</dbReference>
<evidence type="ECO:0000313" key="8">
    <source>
        <dbReference type="Proteomes" id="UP000183410"/>
    </source>
</evidence>
<dbReference type="RefSeq" id="WP_046234469.1">
    <property type="nucleotide sequence ID" value="NZ_FONN01000039.1"/>
</dbReference>
<evidence type="ECO:0000256" key="4">
    <source>
        <dbReference type="ARBA" id="ARBA00022840"/>
    </source>
</evidence>
<accession>A0A1I2IPH4</accession>
<evidence type="ECO:0000259" key="6">
    <source>
        <dbReference type="PROSITE" id="PS50893"/>
    </source>
</evidence>
<organism evidence="7 8">
    <name type="scientific">Paenibacillus algorifonticola</name>
    <dbReference type="NCBI Taxonomy" id="684063"/>
    <lineage>
        <taxon>Bacteria</taxon>
        <taxon>Bacillati</taxon>
        <taxon>Bacillota</taxon>
        <taxon>Bacilli</taxon>
        <taxon>Bacillales</taxon>
        <taxon>Paenibacillaceae</taxon>
        <taxon>Paenibacillus</taxon>
    </lineage>
</organism>
<evidence type="ECO:0000313" key="7">
    <source>
        <dbReference type="EMBL" id="SFF44209.1"/>
    </source>
</evidence>
<dbReference type="InterPro" id="IPR052156">
    <property type="entry name" value="BCAA_Transport_ATP-bd_LivF"/>
</dbReference>
<dbReference type="InterPro" id="IPR027417">
    <property type="entry name" value="P-loop_NTPase"/>
</dbReference>
<dbReference type="GO" id="GO:0015658">
    <property type="term" value="F:branched-chain amino acid transmembrane transporter activity"/>
    <property type="evidence" value="ECO:0007669"/>
    <property type="project" value="TreeGrafter"/>
</dbReference>
<dbReference type="GO" id="GO:0015807">
    <property type="term" value="P:L-amino acid transport"/>
    <property type="evidence" value="ECO:0007669"/>
    <property type="project" value="TreeGrafter"/>
</dbReference>
<dbReference type="OrthoDB" id="9776369at2"/>
<evidence type="ECO:0000256" key="5">
    <source>
        <dbReference type="ARBA" id="ARBA00022970"/>
    </source>
</evidence>
<evidence type="ECO:0000256" key="2">
    <source>
        <dbReference type="ARBA" id="ARBA00022448"/>
    </source>
</evidence>
<dbReference type="PROSITE" id="PS50893">
    <property type="entry name" value="ABC_TRANSPORTER_2"/>
    <property type="match status" value="1"/>
</dbReference>
<dbReference type="CDD" id="cd03224">
    <property type="entry name" value="ABC_TM1139_LivF_branched"/>
    <property type="match status" value="1"/>
</dbReference>
<dbReference type="EMBL" id="FONN01000039">
    <property type="protein sequence ID" value="SFF44209.1"/>
    <property type="molecule type" value="Genomic_DNA"/>
</dbReference>
<proteinExistence type="inferred from homology"/>
<dbReference type="PANTHER" id="PTHR43820">
    <property type="entry name" value="HIGH-AFFINITY BRANCHED-CHAIN AMINO ACID TRANSPORT ATP-BINDING PROTEIN LIVF"/>
    <property type="match status" value="1"/>
</dbReference>
<dbReference type="PANTHER" id="PTHR43820:SF5">
    <property type="entry name" value="HIGH-AFFINITY BRANCHED-CHAIN AMINO ACID TRANSPORT ATP-BINDING PROTEIN"/>
    <property type="match status" value="1"/>
</dbReference>
<dbReference type="Pfam" id="PF00005">
    <property type="entry name" value="ABC_tran"/>
    <property type="match status" value="1"/>
</dbReference>
<keyword evidence="3" id="KW-0547">Nucleotide-binding</keyword>
<keyword evidence="4 7" id="KW-0067">ATP-binding</keyword>
<gene>
    <name evidence="7" type="ORF">SAMN04487969_13949</name>
</gene>
<feature type="domain" description="ABC transporter" evidence="6">
    <location>
        <begin position="2"/>
        <end position="237"/>
    </location>
</feature>
<evidence type="ECO:0000256" key="1">
    <source>
        <dbReference type="ARBA" id="ARBA00005417"/>
    </source>
</evidence>
<keyword evidence="5" id="KW-0029">Amino-acid transport</keyword>
<comment type="similarity">
    <text evidence="1">Belongs to the ABC transporter superfamily.</text>
</comment>
<dbReference type="Gene3D" id="3.40.50.300">
    <property type="entry name" value="P-loop containing nucleotide triphosphate hydrolases"/>
    <property type="match status" value="1"/>
</dbReference>
<dbReference type="SUPFAM" id="SSF52540">
    <property type="entry name" value="P-loop containing nucleoside triphosphate hydrolases"/>
    <property type="match status" value="1"/>
</dbReference>
<dbReference type="InterPro" id="IPR003439">
    <property type="entry name" value="ABC_transporter-like_ATP-bd"/>
</dbReference>
<dbReference type="NCBIfam" id="TIGR03410">
    <property type="entry name" value="urea_trans_UrtE"/>
    <property type="match status" value="1"/>
</dbReference>
<dbReference type="GO" id="GO:0005524">
    <property type="term" value="F:ATP binding"/>
    <property type="evidence" value="ECO:0007669"/>
    <property type="project" value="UniProtKB-KW"/>
</dbReference>